<dbReference type="PANTHER" id="PTHR12993:SF11">
    <property type="entry name" value="N-ACETYLGLUCOSAMINYL-PHOSPHATIDYLINOSITOL DE-N-ACETYLASE"/>
    <property type="match status" value="1"/>
</dbReference>
<proteinExistence type="predicted"/>
<dbReference type="EMBL" id="VTER01000001">
    <property type="protein sequence ID" value="TYS52164.1"/>
    <property type="molecule type" value="Genomic_DNA"/>
</dbReference>
<name>A0A5D4RR16_9BACI</name>
<comment type="caution">
    <text evidence="3">The sequence shown here is derived from an EMBL/GenBank/DDBJ whole genome shotgun (WGS) entry which is preliminary data.</text>
</comment>
<evidence type="ECO:0000256" key="1">
    <source>
        <dbReference type="ARBA" id="ARBA00001947"/>
    </source>
</evidence>
<sequence length="294" mass="32937">MKRNILKRLVILLGILFVFLLLGSVSAIIYANYYVNDGEVPVSQELFPENEPKRVLALFAHPDDEIMVSGTFSKLGKQKDAFTALAVFTRGEAGPDGGVVTRDKLGAERTKEVKKSAEVIGVDHLEIFDFPDGGLEEVNGEKIKQVIRDLITDIKPTVLISYDDEIGLYGHPDHVVTGKLVREVAKEELSKGNSSVKRHYMVTLPKPMIEVALKLSPTFKDKYPKNTSKGLPEPDIAFPMATEAASRKKVLLAHRTQKEVISSVQPYYDKIPASIYYRIFDREYFHLAESADRE</sequence>
<dbReference type="SUPFAM" id="SSF102588">
    <property type="entry name" value="LmbE-like"/>
    <property type="match status" value="1"/>
</dbReference>
<dbReference type="Gene3D" id="3.40.50.10320">
    <property type="entry name" value="LmbE-like"/>
    <property type="match status" value="1"/>
</dbReference>
<dbReference type="Pfam" id="PF02585">
    <property type="entry name" value="PIG-L"/>
    <property type="match status" value="1"/>
</dbReference>
<dbReference type="RefSeq" id="WP_148973142.1">
    <property type="nucleotide sequence ID" value="NZ_JBNIKT010000018.1"/>
</dbReference>
<evidence type="ECO:0000313" key="3">
    <source>
        <dbReference type="EMBL" id="TYS52164.1"/>
    </source>
</evidence>
<dbReference type="PANTHER" id="PTHR12993">
    <property type="entry name" value="N-ACETYLGLUCOSAMINYL-PHOSPHATIDYLINOSITOL DE-N-ACETYLASE-RELATED"/>
    <property type="match status" value="1"/>
</dbReference>
<dbReference type="InterPro" id="IPR024078">
    <property type="entry name" value="LmbE-like_dom_sf"/>
</dbReference>
<accession>A0A5D4RR16</accession>
<gene>
    <name evidence="3" type="ORF">FZD51_01630</name>
</gene>
<evidence type="ECO:0000256" key="2">
    <source>
        <dbReference type="ARBA" id="ARBA00024609"/>
    </source>
</evidence>
<evidence type="ECO:0000313" key="4">
    <source>
        <dbReference type="Proteomes" id="UP000322139"/>
    </source>
</evidence>
<dbReference type="Proteomes" id="UP000322139">
    <property type="component" value="Unassembled WGS sequence"/>
</dbReference>
<dbReference type="GO" id="GO:0016811">
    <property type="term" value="F:hydrolase activity, acting on carbon-nitrogen (but not peptide) bonds, in linear amides"/>
    <property type="evidence" value="ECO:0007669"/>
    <property type="project" value="TreeGrafter"/>
</dbReference>
<dbReference type="InterPro" id="IPR003737">
    <property type="entry name" value="GlcNAc_PI_deacetylase-related"/>
</dbReference>
<organism evidence="3 4">
    <name type="scientific">Bacillus infantis</name>
    <dbReference type="NCBI Taxonomy" id="324767"/>
    <lineage>
        <taxon>Bacteria</taxon>
        <taxon>Bacillati</taxon>
        <taxon>Bacillota</taxon>
        <taxon>Bacilli</taxon>
        <taxon>Bacillales</taxon>
        <taxon>Bacillaceae</taxon>
        <taxon>Bacillus</taxon>
    </lineage>
</organism>
<dbReference type="AlphaFoldDB" id="A0A5D4RR16"/>
<reference evidence="3 4" key="1">
    <citation type="submission" date="2019-08" db="EMBL/GenBank/DDBJ databases">
        <title>Bacillus genomes from the desert of Cuatro Cienegas, Coahuila.</title>
        <authorList>
            <person name="Olmedo-Alvarez G."/>
        </authorList>
    </citation>
    <scope>NUCLEOTIDE SEQUENCE [LARGE SCALE GENOMIC DNA]</scope>
    <source>
        <strain evidence="3 4">CH446_14T</strain>
    </source>
</reference>
<comment type="cofactor">
    <cofactor evidence="1">
        <name>Zn(2+)</name>
        <dbReference type="ChEBI" id="CHEBI:29105"/>
    </cofactor>
</comment>
<comment type="catalytic activity">
    <reaction evidence="2">
        <text>(S)-malyl N-acetyl-alpha-D-glucosaminide + H2O = (S)-malyl alpha-D-glucosaminide + acetate</text>
        <dbReference type="Rhea" id="RHEA:33411"/>
        <dbReference type="ChEBI" id="CHEBI:15377"/>
        <dbReference type="ChEBI" id="CHEBI:30089"/>
        <dbReference type="ChEBI" id="CHEBI:64870"/>
        <dbReference type="ChEBI" id="CHEBI:64871"/>
    </reaction>
</comment>
<protein>
    <submittedName>
        <fullName evidence="3">PIG-L family deacetylase</fullName>
    </submittedName>
</protein>